<dbReference type="Proteomes" id="UP000003477">
    <property type="component" value="Unassembled WGS sequence"/>
</dbReference>
<proteinExistence type="predicted"/>
<sequence>MLLPGIALNFGSPRSKIRVKVGQIEVTAIAATEINSRDVVVAYIADSNTYLVWGNSAPKSNGVIRKNISRQKPRSVKKRNKLLPIKVLAAITNLENQTIGLWLYGDRTKPTLVQEIPIVRDENENNRTSVFAASIQNTGKEQSDWELYSMFVPDNRVHMAIPSDLANAVGSEIVIDENEDYEQRAIFYRKANRTSEIYTGDYIFELRHVGGGYAIIPATRLIDVGESLPEPDAQKSGESSTTNAIANNFNPTYFCDGRSFLVGGSDARLLPQIENPEISFDLDYLLPPIEVFLGPINTFGRGNYQQMFAANNIALTILDPVSSGIDGFARIYPDIDAQSIIPNSLSQGLPDRSYSVDFFTTNRWRYTVALPYFGKSVVSRFRSSLRGGETTPPGSFTVTLVESVNYETIETRMSATRPEKIGLFKLLLSNVNNDDPIFTPLPDFDYVDIEYNQYSISANSFDLKKINVSGITRSLESTRVNIDTHYTFRGVEIPFVCKHIKTEIDNENGEYYFNSVPTIKINSDRSFIVEQFTESTTDSSPLVRNWIFTLHIRDQHNDWQGIPIVPSEDLTINNLRSISAQRWSLVGSVLYSVTLSDLDATINAKRQISVNKHQISLEEDTLGVVTKTSSDHTVFPLKKNGLVEILSASFFPT</sequence>
<dbReference type="AlphaFoldDB" id="G5J8X5"/>
<gene>
    <name evidence="1" type="ORF">CWATWH0003_3895</name>
</gene>
<dbReference type="GeneID" id="88767385"/>
<dbReference type="EMBL" id="AESD01000595">
    <property type="protein sequence ID" value="EHJ11360.1"/>
    <property type="molecule type" value="Genomic_DNA"/>
</dbReference>
<protein>
    <submittedName>
        <fullName evidence="1">Uncharacterized protein</fullName>
    </submittedName>
</protein>
<evidence type="ECO:0000313" key="2">
    <source>
        <dbReference type="Proteomes" id="UP000003477"/>
    </source>
</evidence>
<name>G5J8X5_CROWT</name>
<accession>G5J8X5</accession>
<dbReference type="PATRIC" id="fig|423471.3.peg.3650"/>
<organism evidence="1 2">
    <name type="scientific">Crocosphaera watsonii WH 0003</name>
    <dbReference type="NCBI Taxonomy" id="423471"/>
    <lineage>
        <taxon>Bacteria</taxon>
        <taxon>Bacillati</taxon>
        <taxon>Cyanobacteriota</taxon>
        <taxon>Cyanophyceae</taxon>
        <taxon>Oscillatoriophycideae</taxon>
        <taxon>Chroococcales</taxon>
        <taxon>Aphanothecaceae</taxon>
        <taxon>Crocosphaera</taxon>
    </lineage>
</organism>
<dbReference type="RefSeq" id="WP_007311875.1">
    <property type="nucleotide sequence ID" value="NZ_AESD01000595.1"/>
</dbReference>
<evidence type="ECO:0000313" key="1">
    <source>
        <dbReference type="EMBL" id="EHJ11360.1"/>
    </source>
</evidence>
<comment type="caution">
    <text evidence="1">The sequence shown here is derived from an EMBL/GenBank/DDBJ whole genome shotgun (WGS) entry which is preliminary data.</text>
</comment>
<reference evidence="1 2" key="1">
    <citation type="journal article" date="2011" name="Front. Microbiol.">
        <title>Two Strains of Crocosphaera watsonii with Highly Conserved Genomes are Distinguished by Strain-Specific Features.</title>
        <authorList>
            <person name="Bench S.R."/>
            <person name="Ilikchyan I.N."/>
            <person name="Tripp H.J."/>
            <person name="Zehr J.P."/>
        </authorList>
    </citation>
    <scope>NUCLEOTIDE SEQUENCE [LARGE SCALE GENOMIC DNA]</scope>
    <source>
        <strain evidence="1 2">WH 0003</strain>
    </source>
</reference>